<dbReference type="PANTHER" id="PTHR34374">
    <property type="entry name" value="LARGE RIBOSOMAL RNA SUBUNIT ACCUMULATION PROTEIN YCED HOMOLOG 1, CHLOROPLASTIC"/>
    <property type="match status" value="1"/>
</dbReference>
<dbReference type="AlphaFoldDB" id="A0A7K3M7X5"/>
<evidence type="ECO:0000313" key="1">
    <source>
        <dbReference type="EMBL" id="NDL59396.1"/>
    </source>
</evidence>
<reference evidence="1 2" key="1">
    <citation type="submission" date="2019-11" db="EMBL/GenBank/DDBJ databases">
        <authorList>
            <person name="Li X.-J."/>
            <person name="Feng X.-M."/>
        </authorList>
    </citation>
    <scope>NUCLEOTIDE SEQUENCE [LARGE SCALE GENOMIC DNA]</scope>
    <source>
        <strain evidence="1 2">XMNu-373</strain>
    </source>
</reference>
<dbReference type="RefSeq" id="WP_162452229.1">
    <property type="nucleotide sequence ID" value="NZ_WLZY01000007.1"/>
</dbReference>
<evidence type="ECO:0000313" key="2">
    <source>
        <dbReference type="Proteomes" id="UP000460435"/>
    </source>
</evidence>
<keyword evidence="2" id="KW-1185">Reference proteome</keyword>
<dbReference type="Proteomes" id="UP000460435">
    <property type="component" value="Unassembled WGS sequence"/>
</dbReference>
<dbReference type="EMBL" id="WLZY01000007">
    <property type="protein sequence ID" value="NDL59396.1"/>
    <property type="molecule type" value="Genomic_DNA"/>
</dbReference>
<protein>
    <submittedName>
        <fullName evidence="1">DUF177 domain-containing protein</fullName>
    </submittedName>
</protein>
<dbReference type="InterPro" id="IPR003772">
    <property type="entry name" value="YceD"/>
</dbReference>
<accession>A0A7K3M7X5</accession>
<proteinExistence type="predicted"/>
<sequence length="172" mass="18192">MRRVSRDVPAPADLGLGGVVEAPEGTDVELKVRLEAVMEGVLASGTARTSFSGECVRCLDAVGGEVVVDIQELYAYPENEPGQEAGEDDLFVVEDKIDLEQPVRDAIVLALPSAPVCREDCPGLCSECGARLADDPSHTHEKTDPRWAALAELLTDDTNESGSSGAGPTEEK</sequence>
<dbReference type="Pfam" id="PF02620">
    <property type="entry name" value="YceD"/>
    <property type="match status" value="1"/>
</dbReference>
<organism evidence="1 2">
    <name type="scientific">Phytoactinopolyspora mesophila</name>
    <dbReference type="NCBI Taxonomy" id="2650750"/>
    <lineage>
        <taxon>Bacteria</taxon>
        <taxon>Bacillati</taxon>
        <taxon>Actinomycetota</taxon>
        <taxon>Actinomycetes</taxon>
        <taxon>Jiangellales</taxon>
        <taxon>Jiangellaceae</taxon>
        <taxon>Phytoactinopolyspora</taxon>
    </lineage>
</organism>
<dbReference type="PANTHER" id="PTHR34374:SF1">
    <property type="entry name" value="LARGE RIBOSOMAL RNA SUBUNIT ACCUMULATION PROTEIN YCED HOMOLOG 1, CHLOROPLASTIC"/>
    <property type="match status" value="1"/>
</dbReference>
<name>A0A7K3M7X5_9ACTN</name>
<gene>
    <name evidence="1" type="ORF">F7O44_20195</name>
</gene>
<comment type="caution">
    <text evidence="1">The sequence shown here is derived from an EMBL/GenBank/DDBJ whole genome shotgun (WGS) entry which is preliminary data.</text>
</comment>